<dbReference type="InterPro" id="IPR009003">
    <property type="entry name" value="Peptidase_S1_PA"/>
</dbReference>
<dbReference type="EC" id="3.4.21.19" evidence="4"/>
<evidence type="ECO:0000256" key="1">
    <source>
        <dbReference type="ARBA" id="ARBA00022729"/>
    </source>
</evidence>
<proteinExistence type="predicted"/>
<dbReference type="AlphaFoldDB" id="A0A2R8AYZ0"/>
<evidence type="ECO:0000259" key="3">
    <source>
        <dbReference type="PROSITE" id="PS50240"/>
    </source>
</evidence>
<dbReference type="PRINTS" id="PR00722">
    <property type="entry name" value="CHYMOTRYPSIN"/>
</dbReference>
<keyword evidence="5" id="KW-1185">Reference proteome</keyword>
<reference evidence="5" key="1">
    <citation type="submission" date="2018-03" db="EMBL/GenBank/DDBJ databases">
        <authorList>
            <person name="Rodrigo-Torres L."/>
            <person name="Arahal R. D."/>
            <person name="Lucena T."/>
        </authorList>
    </citation>
    <scope>NUCLEOTIDE SEQUENCE [LARGE SCALE GENOMIC DNA]</scope>
    <source>
        <strain evidence="5">CECT 8871</strain>
    </source>
</reference>
<name>A0A2R8AYZ0_9RHOB</name>
<evidence type="ECO:0000256" key="2">
    <source>
        <dbReference type="SAM" id="MobiDB-lite"/>
    </source>
</evidence>
<dbReference type="Pfam" id="PF00089">
    <property type="entry name" value="Trypsin"/>
    <property type="match status" value="1"/>
</dbReference>
<feature type="domain" description="Peptidase S1" evidence="3">
    <location>
        <begin position="17"/>
        <end position="269"/>
    </location>
</feature>
<dbReference type="InterPro" id="IPR001314">
    <property type="entry name" value="Peptidase_S1A"/>
</dbReference>
<feature type="compositionally biased region" description="Polar residues" evidence="2">
    <location>
        <begin position="250"/>
        <end position="259"/>
    </location>
</feature>
<dbReference type="PANTHER" id="PTHR15462:SF8">
    <property type="entry name" value="SERINE PROTEASE"/>
    <property type="match status" value="1"/>
</dbReference>
<protein>
    <submittedName>
        <fullName evidence="4">Glutamyl endopeptidase</fullName>
        <ecNumber evidence="4">3.4.21.19</ecNumber>
    </submittedName>
</protein>
<dbReference type="Proteomes" id="UP000244904">
    <property type="component" value="Unassembled WGS sequence"/>
</dbReference>
<evidence type="ECO:0000313" key="4">
    <source>
        <dbReference type="EMBL" id="SPF81243.1"/>
    </source>
</evidence>
<keyword evidence="4" id="KW-0378">Hydrolase</keyword>
<feature type="region of interest" description="Disordered" evidence="2">
    <location>
        <begin position="250"/>
        <end position="269"/>
    </location>
</feature>
<dbReference type="EMBL" id="OMOJ01000007">
    <property type="protein sequence ID" value="SPF81243.1"/>
    <property type="molecule type" value="Genomic_DNA"/>
</dbReference>
<keyword evidence="1" id="KW-0732">Signal</keyword>
<dbReference type="RefSeq" id="WP_108887091.1">
    <property type="nucleotide sequence ID" value="NZ_OMOJ01000007.1"/>
</dbReference>
<dbReference type="OrthoDB" id="267336at2"/>
<dbReference type="SMART" id="SM00020">
    <property type="entry name" value="Tryp_SPc"/>
    <property type="match status" value="1"/>
</dbReference>
<evidence type="ECO:0000313" key="5">
    <source>
        <dbReference type="Proteomes" id="UP000244904"/>
    </source>
</evidence>
<gene>
    <name evidence="4" type="primary">blaSE</name>
    <name evidence="4" type="ORF">PRI8871_03065</name>
</gene>
<dbReference type="InterPro" id="IPR050966">
    <property type="entry name" value="Glutamyl_endopeptidase"/>
</dbReference>
<accession>A0A2R8AYZ0</accession>
<dbReference type="PROSITE" id="PS00134">
    <property type="entry name" value="TRYPSIN_HIS"/>
    <property type="match status" value="1"/>
</dbReference>
<dbReference type="InterPro" id="IPR043504">
    <property type="entry name" value="Peptidase_S1_PA_chymotrypsin"/>
</dbReference>
<dbReference type="SUPFAM" id="SSF50494">
    <property type="entry name" value="Trypsin-like serine proteases"/>
    <property type="match status" value="1"/>
</dbReference>
<sequence length="269" mass="28915">MRIGMVVAVLAVMWAQIAGADGLRLFSMNSLQDGRAWEAVGRLEIGGKAFCTGALIEEGLVLTAAHCLYDSQTGERVNVDDIQFMAGWRNGRAGAYRRVRRAVHHPAYSYMDKDDPSRIQNDVALLELQHPIRNTTIVPFATGTAPDIGQELGLVSYAHDRSEAPSLQQTCDLLARQRGALIMSCDVDFGASGSPVFRFDQGEPVIVSVVSGKANVAGRKVSLGTSLTEPLMLMRAQLAGKAAFQHVTSANSAPTSGSRFPNGAKFVRP</sequence>
<dbReference type="InterPro" id="IPR001254">
    <property type="entry name" value="Trypsin_dom"/>
</dbReference>
<dbReference type="InterPro" id="IPR018114">
    <property type="entry name" value="TRYPSIN_HIS"/>
</dbReference>
<dbReference type="GO" id="GO:0004252">
    <property type="term" value="F:serine-type endopeptidase activity"/>
    <property type="evidence" value="ECO:0007669"/>
    <property type="project" value="InterPro"/>
</dbReference>
<dbReference type="GO" id="GO:0006508">
    <property type="term" value="P:proteolysis"/>
    <property type="evidence" value="ECO:0007669"/>
    <property type="project" value="InterPro"/>
</dbReference>
<dbReference type="PANTHER" id="PTHR15462">
    <property type="entry name" value="SERINE PROTEASE"/>
    <property type="match status" value="1"/>
</dbReference>
<dbReference type="Gene3D" id="2.40.10.10">
    <property type="entry name" value="Trypsin-like serine proteases"/>
    <property type="match status" value="2"/>
</dbReference>
<organism evidence="4 5">
    <name type="scientific">Pseudoprimorskyibacter insulae</name>
    <dbReference type="NCBI Taxonomy" id="1695997"/>
    <lineage>
        <taxon>Bacteria</taxon>
        <taxon>Pseudomonadati</taxon>
        <taxon>Pseudomonadota</taxon>
        <taxon>Alphaproteobacteria</taxon>
        <taxon>Rhodobacterales</taxon>
        <taxon>Paracoccaceae</taxon>
        <taxon>Pseudoprimorskyibacter</taxon>
    </lineage>
</organism>
<dbReference type="PROSITE" id="PS50240">
    <property type="entry name" value="TRYPSIN_DOM"/>
    <property type="match status" value="1"/>
</dbReference>